<organism evidence="7 8">
    <name type="scientific">Penstemon smallii</name>
    <dbReference type="NCBI Taxonomy" id="265156"/>
    <lineage>
        <taxon>Eukaryota</taxon>
        <taxon>Viridiplantae</taxon>
        <taxon>Streptophyta</taxon>
        <taxon>Embryophyta</taxon>
        <taxon>Tracheophyta</taxon>
        <taxon>Spermatophyta</taxon>
        <taxon>Magnoliopsida</taxon>
        <taxon>eudicotyledons</taxon>
        <taxon>Gunneridae</taxon>
        <taxon>Pentapetalae</taxon>
        <taxon>asterids</taxon>
        <taxon>lamiids</taxon>
        <taxon>Lamiales</taxon>
        <taxon>Plantaginaceae</taxon>
        <taxon>Cheloneae</taxon>
        <taxon>Penstemon</taxon>
    </lineage>
</organism>
<comment type="caution">
    <text evidence="7">The sequence shown here is derived from an EMBL/GenBank/DDBJ whole genome shotgun (WGS) entry which is preliminary data.</text>
</comment>
<name>A0ABD3UIJ2_9LAMI</name>
<keyword evidence="2" id="KW-0964">Secreted</keyword>
<gene>
    <name evidence="7" type="ORF">ACJIZ3_011082</name>
</gene>
<dbReference type="GO" id="GO:0005576">
    <property type="term" value="C:extracellular region"/>
    <property type="evidence" value="ECO:0007669"/>
    <property type="project" value="UniProtKB-SubCell"/>
</dbReference>
<evidence type="ECO:0000256" key="4">
    <source>
        <dbReference type="ARBA" id="ARBA00023157"/>
    </source>
</evidence>
<evidence type="ECO:0000256" key="3">
    <source>
        <dbReference type="ARBA" id="ARBA00022729"/>
    </source>
</evidence>
<dbReference type="AlphaFoldDB" id="A0ABD3UIJ2"/>
<dbReference type="PANTHER" id="PTHR33147">
    <property type="entry name" value="DEFENSIN-LIKE PROTEIN 1"/>
    <property type="match status" value="1"/>
</dbReference>
<keyword evidence="8" id="KW-1185">Reference proteome</keyword>
<dbReference type="SMART" id="SM00505">
    <property type="entry name" value="Knot1"/>
    <property type="match status" value="1"/>
</dbReference>
<evidence type="ECO:0000313" key="7">
    <source>
        <dbReference type="EMBL" id="KAL3849200.1"/>
    </source>
</evidence>
<dbReference type="Pfam" id="PF00304">
    <property type="entry name" value="Gamma-thionin"/>
    <property type="match status" value="1"/>
</dbReference>
<dbReference type="PROSITE" id="PS00940">
    <property type="entry name" value="GAMMA_THIONIN"/>
    <property type="match status" value="1"/>
</dbReference>
<keyword evidence="4" id="KW-1015">Disulfide bond</keyword>
<protein>
    <recommendedName>
        <fullName evidence="6">Knottins-like domain-containing protein</fullName>
    </recommendedName>
</protein>
<evidence type="ECO:0000259" key="6">
    <source>
        <dbReference type="SMART" id="SM00505"/>
    </source>
</evidence>
<dbReference type="InterPro" id="IPR008176">
    <property type="entry name" value="Defensin_plant"/>
</dbReference>
<dbReference type="InterPro" id="IPR036574">
    <property type="entry name" value="Scorpion_toxin-like_sf"/>
</dbReference>
<reference evidence="7 8" key="1">
    <citation type="submission" date="2024-12" db="EMBL/GenBank/DDBJ databases">
        <title>The unique morphological basis and parallel evolutionary history of personate flowers in Penstemon.</title>
        <authorList>
            <person name="Depatie T.H."/>
            <person name="Wessinger C.A."/>
        </authorList>
    </citation>
    <scope>NUCLEOTIDE SEQUENCE [LARGE SCALE GENOMIC DNA]</scope>
    <source>
        <strain evidence="7">WTNN_2</strain>
        <tissue evidence="7">Leaf</tissue>
    </source>
</reference>
<dbReference type="Proteomes" id="UP001634393">
    <property type="component" value="Unassembled WGS sequence"/>
</dbReference>
<dbReference type="Gene3D" id="3.30.30.10">
    <property type="entry name" value="Knottin, scorpion toxin-like"/>
    <property type="match status" value="1"/>
</dbReference>
<feature type="signal peptide" evidence="5">
    <location>
        <begin position="1"/>
        <end position="24"/>
    </location>
</feature>
<dbReference type="SUPFAM" id="SSF57095">
    <property type="entry name" value="Scorpion toxin-like"/>
    <property type="match status" value="1"/>
</dbReference>
<evidence type="ECO:0000256" key="5">
    <source>
        <dbReference type="SAM" id="SignalP"/>
    </source>
</evidence>
<evidence type="ECO:0000313" key="8">
    <source>
        <dbReference type="Proteomes" id="UP001634393"/>
    </source>
</evidence>
<feature type="domain" description="Knottins-like" evidence="6">
    <location>
        <begin position="28"/>
        <end position="71"/>
    </location>
</feature>
<dbReference type="InterPro" id="IPR003614">
    <property type="entry name" value="Knottins"/>
</dbReference>
<evidence type="ECO:0000256" key="1">
    <source>
        <dbReference type="ARBA" id="ARBA00004613"/>
    </source>
</evidence>
<proteinExistence type="predicted"/>
<comment type="subcellular location">
    <subcellularLocation>
        <location evidence="1">Secreted</location>
    </subcellularLocation>
</comment>
<dbReference type="PANTHER" id="PTHR33147:SF39">
    <property type="entry name" value="DRO1 PROTEIN-RELATED"/>
    <property type="match status" value="1"/>
</dbReference>
<sequence>MDRFSTVFLVLLLLFVTEIGPTVGQGKNCPRLSNNYKGVCSHSTNCKNVCNGEGGTGGYCNFFQCYCNHPC</sequence>
<keyword evidence="3 5" id="KW-0732">Signal</keyword>
<accession>A0ABD3UIJ2</accession>
<dbReference type="EMBL" id="JBJXBP010000001">
    <property type="protein sequence ID" value="KAL3849200.1"/>
    <property type="molecule type" value="Genomic_DNA"/>
</dbReference>
<feature type="chain" id="PRO_5044808439" description="Knottins-like domain-containing protein" evidence="5">
    <location>
        <begin position="25"/>
        <end position="71"/>
    </location>
</feature>
<evidence type="ECO:0000256" key="2">
    <source>
        <dbReference type="ARBA" id="ARBA00022525"/>
    </source>
</evidence>